<reference evidence="2 3" key="1">
    <citation type="submission" date="2016-12" db="EMBL/GenBank/DDBJ databases">
        <title>Isolation and genomic insights into novel planktonic Zetaproteobacteria from stratified waters of the Chesapeake Bay.</title>
        <authorList>
            <person name="McAllister S.M."/>
            <person name="Kato S."/>
            <person name="Chan C.S."/>
            <person name="Chiu B.K."/>
            <person name="Field E.K."/>
        </authorList>
    </citation>
    <scope>NUCLEOTIDE SEQUENCE [LARGE SCALE GENOMIC DNA]</scope>
    <source>
        <strain evidence="2 3">CP-8</strain>
    </source>
</reference>
<proteinExistence type="predicted"/>
<dbReference type="Proteomes" id="UP000231637">
    <property type="component" value="Chromosome"/>
</dbReference>
<evidence type="ECO:0000256" key="1">
    <source>
        <dbReference type="SAM" id="Coils"/>
    </source>
</evidence>
<sequence>MMKRYNVLIFLVLLTVFTLVNISMTWWPDTGRYSAAISDISSTPVAQAAEVSQAAAHSSAGERAEPEQDGSDIIPTAEASVFSGSITGSVSQEEAEVLLNLRTMKENLDLRAKALDERQHSIEQAEEGMAARIKELESLVAKMQDQLQQEQGLKSKKIKKLAAVYSSMKPEKAAEVVTRMELGTVVKMFARMDDKKVGKILSFIEPEKAVAITQALTRQSNEL</sequence>
<dbReference type="AlphaFoldDB" id="A0A2K8LDD2"/>
<organism evidence="2 3">
    <name type="scientific">Mariprofundus ferrinatatus</name>
    <dbReference type="NCBI Taxonomy" id="1921087"/>
    <lineage>
        <taxon>Bacteria</taxon>
        <taxon>Pseudomonadati</taxon>
        <taxon>Pseudomonadota</taxon>
        <taxon>Candidatius Mariprofundia</taxon>
        <taxon>Mariprofundales</taxon>
        <taxon>Mariprofundaceae</taxon>
        <taxon>Mariprofundus</taxon>
    </lineage>
</organism>
<name>A0A2K8LDD2_9PROT</name>
<protein>
    <submittedName>
        <fullName evidence="2">MgtE intracellular N domain-containing protein</fullName>
    </submittedName>
</protein>
<dbReference type="SUPFAM" id="SSF158791">
    <property type="entry name" value="MgtE N-terminal domain-like"/>
    <property type="match status" value="1"/>
</dbReference>
<dbReference type="OrthoDB" id="5297650at2"/>
<gene>
    <name evidence="2" type="ORF">Ga0123462_2079</name>
</gene>
<dbReference type="RefSeq" id="WP_100266209.1">
    <property type="nucleotide sequence ID" value="NZ_CP018800.1"/>
</dbReference>
<keyword evidence="3" id="KW-1185">Reference proteome</keyword>
<evidence type="ECO:0000313" key="2">
    <source>
        <dbReference type="EMBL" id="ATX82914.1"/>
    </source>
</evidence>
<keyword evidence="1" id="KW-0175">Coiled coil</keyword>
<dbReference type="KEGG" id="mfn:Ga0123462_2079"/>
<evidence type="ECO:0000313" key="3">
    <source>
        <dbReference type="Proteomes" id="UP000231637"/>
    </source>
</evidence>
<feature type="coiled-coil region" evidence="1">
    <location>
        <begin position="98"/>
        <end position="153"/>
    </location>
</feature>
<dbReference type="EMBL" id="CP018800">
    <property type="protein sequence ID" value="ATX82914.1"/>
    <property type="molecule type" value="Genomic_DNA"/>
</dbReference>
<accession>A0A2K8LDD2</accession>